<feature type="domain" description="Fungal lipase-type" evidence="7">
    <location>
        <begin position="96"/>
        <end position="203"/>
    </location>
</feature>
<dbReference type="Pfam" id="PF18117">
    <property type="entry name" value="EDS1_EP"/>
    <property type="match status" value="1"/>
</dbReference>
<dbReference type="PANTHER" id="PTHR47413:SF2">
    <property type="entry name" value="LIPASE-LIKE PAD4"/>
    <property type="match status" value="1"/>
</dbReference>
<dbReference type="PANTHER" id="PTHR47413">
    <property type="entry name" value="LIPASE-LIKE PAD4"/>
    <property type="match status" value="1"/>
</dbReference>
<keyword evidence="6" id="KW-0812">Transmembrane</keyword>
<proteinExistence type="predicted"/>
<dbReference type="Proteomes" id="UP000824469">
    <property type="component" value="Unassembled WGS sequence"/>
</dbReference>
<keyword evidence="10" id="KW-1185">Reference proteome</keyword>
<dbReference type="InterPro" id="IPR029058">
    <property type="entry name" value="AB_hydrolase_fold"/>
</dbReference>
<dbReference type="AlphaFoldDB" id="A0AA38CQX0"/>
<gene>
    <name evidence="9" type="ORF">KI387_008606</name>
</gene>
<dbReference type="InterPro" id="IPR002921">
    <property type="entry name" value="Fungal_lipase-type"/>
</dbReference>
<name>A0AA38CQX0_TAXCH</name>
<evidence type="ECO:0000313" key="9">
    <source>
        <dbReference type="EMBL" id="KAH9304202.1"/>
    </source>
</evidence>
<evidence type="ECO:0000256" key="5">
    <source>
        <dbReference type="ARBA" id="ARBA00023242"/>
    </source>
</evidence>
<sequence>MDSDFSTTPLFTASTEIADFLISSGILHRSWEEIHRVPINNVDTFRVTVLEDVVYVTFPSFSVEDLMVRDGRYGECNIQKENTVFSVCFKGDDAKPALVHKGVLNIFLHILESSDFKAQMERVLKQKKEQAIIFAGHSIGGAVATLATLWFLEKRARYISPFCITFGSPLVGDARLGEAIGLEDWSGKFCHVVSKHDIVPRMLLAPFESITEPLKVIMPYWQNIIGIDSVQDACRTILNNVLMFTSTIANNYPGDSGLRSPYRPFGTFMFCSGHGAACIEDSEAVLKMLYYTIQGEGMMSFDQIAVACILEHTGYGHILNVVNDYTLNAMQIPNFVSEDSFDMGIALELEAAGVGAQNHHARFALRKAREVKNEQDMNYEALNAELSKHQCHMAEVEWYKGHCKDNGPGYYDFFKERSNKKDFHVDLARKKLEFFWDNIIEKVKKHELPSDFHFQNKWINAGNAYRRLVEPLDIAEHYHYKSNENYLSDGVRPHRHIVLERWLQEKDQTRIGRDKKARTKFASLTQDSCFWAHLEEISKALNVLQSGQGQHEVGNAQLKESLEFEDYVSKMIKDKSISFEIFLEHSSFMLWWQRYSHLQHQSPQWKASSPLLNFIENESWK</sequence>
<protein>
    <submittedName>
        <fullName evidence="9">Uncharacterized protein</fullName>
    </submittedName>
</protein>
<feature type="domain" description="EDS1 EP" evidence="8">
    <location>
        <begin position="394"/>
        <end position="602"/>
    </location>
</feature>
<keyword evidence="6" id="KW-0472">Membrane</keyword>
<organism evidence="9 10">
    <name type="scientific">Taxus chinensis</name>
    <name type="common">Chinese yew</name>
    <name type="synonym">Taxus wallichiana var. chinensis</name>
    <dbReference type="NCBI Taxonomy" id="29808"/>
    <lineage>
        <taxon>Eukaryota</taxon>
        <taxon>Viridiplantae</taxon>
        <taxon>Streptophyta</taxon>
        <taxon>Embryophyta</taxon>
        <taxon>Tracheophyta</taxon>
        <taxon>Spermatophyta</taxon>
        <taxon>Pinopsida</taxon>
        <taxon>Pinidae</taxon>
        <taxon>Conifers II</taxon>
        <taxon>Cupressales</taxon>
        <taxon>Taxaceae</taxon>
        <taxon>Taxus</taxon>
    </lineage>
</organism>
<dbReference type="EMBL" id="JAHRHJ020000008">
    <property type="protein sequence ID" value="KAH9304202.1"/>
    <property type="molecule type" value="Genomic_DNA"/>
</dbReference>
<dbReference type="GO" id="GO:0006629">
    <property type="term" value="P:lipid metabolic process"/>
    <property type="evidence" value="ECO:0007669"/>
    <property type="project" value="InterPro"/>
</dbReference>
<evidence type="ECO:0000256" key="4">
    <source>
        <dbReference type="ARBA" id="ARBA00022821"/>
    </source>
</evidence>
<comment type="subcellular location">
    <subcellularLocation>
        <location evidence="2">Cytoplasm</location>
    </subcellularLocation>
    <subcellularLocation>
        <location evidence="1">Nucleus</location>
    </subcellularLocation>
</comment>
<evidence type="ECO:0000256" key="1">
    <source>
        <dbReference type="ARBA" id="ARBA00004123"/>
    </source>
</evidence>
<comment type="caution">
    <text evidence="9">The sequence shown here is derived from an EMBL/GenBank/DDBJ whole genome shotgun (WGS) entry which is preliminary data.</text>
</comment>
<dbReference type="InterPro" id="IPR041266">
    <property type="entry name" value="EDS1_EP"/>
</dbReference>
<evidence type="ECO:0000259" key="7">
    <source>
        <dbReference type="Pfam" id="PF01764"/>
    </source>
</evidence>
<evidence type="ECO:0000256" key="2">
    <source>
        <dbReference type="ARBA" id="ARBA00004496"/>
    </source>
</evidence>
<dbReference type="OMA" id="IMEIEGW"/>
<dbReference type="GO" id="GO:0005634">
    <property type="term" value="C:nucleus"/>
    <property type="evidence" value="ECO:0007669"/>
    <property type="project" value="UniProtKB-SubCell"/>
</dbReference>
<evidence type="ECO:0000256" key="3">
    <source>
        <dbReference type="ARBA" id="ARBA00022490"/>
    </source>
</evidence>
<evidence type="ECO:0000313" key="10">
    <source>
        <dbReference type="Proteomes" id="UP000824469"/>
    </source>
</evidence>
<keyword evidence="5" id="KW-0539">Nucleus</keyword>
<dbReference type="SUPFAM" id="SSF53474">
    <property type="entry name" value="alpha/beta-Hydrolases"/>
    <property type="match status" value="1"/>
</dbReference>
<accession>A0AA38CQX0</accession>
<keyword evidence="6" id="KW-1133">Transmembrane helix</keyword>
<dbReference type="CDD" id="cd00519">
    <property type="entry name" value="Lipase_3"/>
    <property type="match status" value="1"/>
</dbReference>
<keyword evidence="4" id="KW-0611">Plant defense</keyword>
<keyword evidence="3" id="KW-0963">Cytoplasm</keyword>
<evidence type="ECO:0000256" key="6">
    <source>
        <dbReference type="SAM" id="Phobius"/>
    </source>
</evidence>
<dbReference type="Pfam" id="PF01764">
    <property type="entry name" value="Lipase_3"/>
    <property type="match status" value="1"/>
</dbReference>
<dbReference type="GO" id="GO:0006952">
    <property type="term" value="P:defense response"/>
    <property type="evidence" value="ECO:0007669"/>
    <property type="project" value="UniProtKB-KW"/>
</dbReference>
<dbReference type="Gene3D" id="3.40.50.1820">
    <property type="entry name" value="alpha/beta hydrolase"/>
    <property type="match status" value="1"/>
</dbReference>
<reference evidence="9 10" key="1">
    <citation type="journal article" date="2021" name="Nat. Plants">
        <title>The Taxus genome provides insights into paclitaxel biosynthesis.</title>
        <authorList>
            <person name="Xiong X."/>
            <person name="Gou J."/>
            <person name="Liao Q."/>
            <person name="Li Y."/>
            <person name="Zhou Q."/>
            <person name="Bi G."/>
            <person name="Li C."/>
            <person name="Du R."/>
            <person name="Wang X."/>
            <person name="Sun T."/>
            <person name="Guo L."/>
            <person name="Liang H."/>
            <person name="Lu P."/>
            <person name="Wu Y."/>
            <person name="Zhang Z."/>
            <person name="Ro D.K."/>
            <person name="Shang Y."/>
            <person name="Huang S."/>
            <person name="Yan J."/>
        </authorList>
    </citation>
    <scope>NUCLEOTIDE SEQUENCE [LARGE SCALE GENOMIC DNA]</scope>
    <source>
        <strain evidence="9">Ta-2019</strain>
    </source>
</reference>
<dbReference type="GO" id="GO:0005737">
    <property type="term" value="C:cytoplasm"/>
    <property type="evidence" value="ECO:0007669"/>
    <property type="project" value="UniProtKB-SubCell"/>
</dbReference>
<evidence type="ECO:0000259" key="8">
    <source>
        <dbReference type="Pfam" id="PF18117"/>
    </source>
</evidence>
<feature type="transmembrane region" description="Helical" evidence="6">
    <location>
        <begin position="131"/>
        <end position="152"/>
    </location>
</feature>